<proteinExistence type="predicted"/>
<evidence type="ECO:0000313" key="2">
    <source>
        <dbReference type="Proteomes" id="UP000186720"/>
    </source>
</evidence>
<dbReference type="Proteomes" id="UP000186720">
    <property type="component" value="Unassembled WGS sequence"/>
</dbReference>
<gene>
    <name evidence="1" type="ORF">RG47T_0476</name>
</gene>
<name>A0A1Q5ZTM8_9SPHI</name>
<reference evidence="1 2" key="1">
    <citation type="submission" date="2016-11" db="EMBL/GenBank/DDBJ databases">
        <title>Whole Genome Sequencing of Mucilaginibacter polytrichastri RG4-7(T) isolated from the moss sample.</title>
        <authorList>
            <person name="Li Y."/>
        </authorList>
    </citation>
    <scope>NUCLEOTIDE SEQUENCE [LARGE SCALE GENOMIC DNA]</scope>
    <source>
        <strain evidence="1 2">RG4-7</strain>
    </source>
</reference>
<protein>
    <submittedName>
        <fullName evidence="1">Uncharacterized protein</fullName>
    </submittedName>
</protein>
<accession>A0A1Q5ZTM8</accession>
<organism evidence="1 2">
    <name type="scientific">Mucilaginibacter polytrichastri</name>
    <dbReference type="NCBI Taxonomy" id="1302689"/>
    <lineage>
        <taxon>Bacteria</taxon>
        <taxon>Pseudomonadati</taxon>
        <taxon>Bacteroidota</taxon>
        <taxon>Sphingobacteriia</taxon>
        <taxon>Sphingobacteriales</taxon>
        <taxon>Sphingobacteriaceae</taxon>
        <taxon>Mucilaginibacter</taxon>
    </lineage>
</organism>
<dbReference type="AlphaFoldDB" id="A0A1Q5ZTM8"/>
<keyword evidence="2" id="KW-1185">Reference proteome</keyword>
<comment type="caution">
    <text evidence="1">The sequence shown here is derived from an EMBL/GenBank/DDBJ whole genome shotgun (WGS) entry which is preliminary data.</text>
</comment>
<dbReference type="EMBL" id="MPPL01000001">
    <property type="protein sequence ID" value="OKS85038.1"/>
    <property type="molecule type" value="Genomic_DNA"/>
</dbReference>
<evidence type="ECO:0000313" key="1">
    <source>
        <dbReference type="EMBL" id="OKS85038.1"/>
    </source>
</evidence>
<sequence>MLKNINYLVITTNMKRITLLAVIVALFTINAAKAQVGVHVGFNIGTPYYPHRHVVYYPPAPVYYPPAPAYCAPAPVYYNAPVYDDGYYRRPVYVDRGYYGPRRVVYYNRYYHRGGYRRW</sequence>